<dbReference type="EMBL" id="GISG01102423">
    <property type="protein sequence ID" value="MBA4636966.1"/>
    <property type="molecule type" value="Transcribed_RNA"/>
</dbReference>
<name>A0A7C9DAF6_OPUST</name>
<proteinExistence type="predicted"/>
<reference evidence="1" key="2">
    <citation type="submission" date="2020-07" db="EMBL/GenBank/DDBJ databases">
        <authorList>
            <person name="Vera ALvarez R."/>
            <person name="Arias-Moreno D.M."/>
            <person name="Jimenez-Jacinto V."/>
            <person name="Jimenez-Bremont J.F."/>
            <person name="Swaminathan K."/>
            <person name="Moose S.P."/>
            <person name="Guerrero-Gonzalez M.L."/>
            <person name="Marino-Ramirez L."/>
            <person name="Landsman D."/>
            <person name="Rodriguez-Kessler M."/>
            <person name="Delgado-Sanchez P."/>
        </authorList>
    </citation>
    <scope>NUCLEOTIDE SEQUENCE</scope>
    <source>
        <tissue evidence="1">Cladode</tissue>
    </source>
</reference>
<organism evidence="1">
    <name type="scientific">Opuntia streptacantha</name>
    <name type="common">Prickly pear cactus</name>
    <name type="synonym">Opuntia cardona</name>
    <dbReference type="NCBI Taxonomy" id="393608"/>
    <lineage>
        <taxon>Eukaryota</taxon>
        <taxon>Viridiplantae</taxon>
        <taxon>Streptophyta</taxon>
        <taxon>Embryophyta</taxon>
        <taxon>Tracheophyta</taxon>
        <taxon>Spermatophyta</taxon>
        <taxon>Magnoliopsida</taxon>
        <taxon>eudicotyledons</taxon>
        <taxon>Gunneridae</taxon>
        <taxon>Pentapetalae</taxon>
        <taxon>Caryophyllales</taxon>
        <taxon>Cactineae</taxon>
        <taxon>Cactaceae</taxon>
        <taxon>Opuntioideae</taxon>
        <taxon>Opuntia</taxon>
    </lineage>
</organism>
<sequence length="126" mass="14761">MRQHLCKLSFPQIYPKHSPRLHQPVLFLLPLSSLDLPLQSLHQHTSPESENICPTMRQALHRFPTFCLQHPHHVPKTHPHRWQENPECAHQRIHQRTSAICQSQQHIDLPSFCNSDPIQASFSQQH</sequence>
<reference evidence="1" key="1">
    <citation type="journal article" date="2013" name="J. Plant Res.">
        <title>Effect of fungi and light on seed germination of three Opuntia species from semiarid lands of central Mexico.</title>
        <authorList>
            <person name="Delgado-Sanchez P."/>
            <person name="Jimenez-Bremont J.F."/>
            <person name="Guerrero-Gonzalez Mde L."/>
            <person name="Flores J."/>
        </authorList>
    </citation>
    <scope>NUCLEOTIDE SEQUENCE</scope>
    <source>
        <tissue evidence="1">Cladode</tissue>
    </source>
</reference>
<accession>A0A7C9DAF6</accession>
<protein>
    <submittedName>
        <fullName evidence="1">Uncharacterized protein</fullName>
    </submittedName>
</protein>
<dbReference type="AlphaFoldDB" id="A0A7C9DAF6"/>
<evidence type="ECO:0000313" key="1">
    <source>
        <dbReference type="EMBL" id="MBA4636967.1"/>
    </source>
</evidence>
<dbReference type="EMBL" id="GISG01102424">
    <property type="protein sequence ID" value="MBA4636967.1"/>
    <property type="molecule type" value="Transcribed_RNA"/>
</dbReference>